<feature type="signal peptide" evidence="1">
    <location>
        <begin position="1"/>
        <end position="21"/>
    </location>
</feature>
<dbReference type="EMBL" id="JAAAIL010000210">
    <property type="protein sequence ID" value="KAG0278230.1"/>
    <property type="molecule type" value="Genomic_DNA"/>
</dbReference>
<keyword evidence="3" id="KW-1185">Reference proteome</keyword>
<dbReference type="Proteomes" id="UP001194580">
    <property type="component" value="Unassembled WGS sequence"/>
</dbReference>
<organism evidence="2 3">
    <name type="scientific">Linnemannia exigua</name>
    <dbReference type="NCBI Taxonomy" id="604196"/>
    <lineage>
        <taxon>Eukaryota</taxon>
        <taxon>Fungi</taxon>
        <taxon>Fungi incertae sedis</taxon>
        <taxon>Mucoromycota</taxon>
        <taxon>Mortierellomycotina</taxon>
        <taxon>Mortierellomycetes</taxon>
        <taxon>Mortierellales</taxon>
        <taxon>Mortierellaceae</taxon>
        <taxon>Linnemannia</taxon>
    </lineage>
</organism>
<keyword evidence="1" id="KW-0732">Signal</keyword>
<accession>A0AAD4DHT3</accession>
<reference evidence="2" key="1">
    <citation type="journal article" date="2020" name="Fungal Divers.">
        <title>Resolving the Mortierellaceae phylogeny through synthesis of multi-gene phylogenetics and phylogenomics.</title>
        <authorList>
            <person name="Vandepol N."/>
            <person name="Liber J."/>
            <person name="Desiro A."/>
            <person name="Na H."/>
            <person name="Kennedy M."/>
            <person name="Barry K."/>
            <person name="Grigoriev I.V."/>
            <person name="Miller A.N."/>
            <person name="O'Donnell K."/>
            <person name="Stajich J.E."/>
            <person name="Bonito G."/>
        </authorList>
    </citation>
    <scope>NUCLEOTIDE SEQUENCE</scope>
    <source>
        <strain evidence="2">NRRL 28262</strain>
    </source>
</reference>
<evidence type="ECO:0000256" key="1">
    <source>
        <dbReference type="SAM" id="SignalP"/>
    </source>
</evidence>
<sequence>MKIPTILSALLAASLAFTANAAPSSPDDSALLASLSKYDHHAASDIIAHYNKAVPDHSSSSFRSNAVARATPSKDILPFCVAISESGPSRTRIFRNKQICDQKGWRTMFVFTAHTKKDKHHAAYPVCIGSATKPDRSIIQTLKSNCSGNGWKHESTFYWSGRLNSNPSDSPVHESTMIWPTAKNDRMMFYPYYEGKKHGWNGVSTQLGYRTRWRLATTREMAYLKADLSGHEDVHKSISISSAADVDTQRCAQNLIQFVSAKIIDTKAPTTTQGKNIANYVSYAKRDECSKLVNTSSIQFARITKKGMTSIEVVINKKVYAAVSVPGNTAIPEYYIHLALQESVRTGKPIPVSVDKQQPEQIVALVAGTIATFGGKSTFQYRIPSA</sequence>
<evidence type="ECO:0000313" key="2">
    <source>
        <dbReference type="EMBL" id="KAG0278230.1"/>
    </source>
</evidence>
<comment type="caution">
    <text evidence="2">The sequence shown here is derived from an EMBL/GenBank/DDBJ whole genome shotgun (WGS) entry which is preliminary data.</text>
</comment>
<feature type="chain" id="PRO_5041922442" evidence="1">
    <location>
        <begin position="22"/>
        <end position="386"/>
    </location>
</feature>
<name>A0AAD4DHT3_9FUNG</name>
<evidence type="ECO:0000313" key="3">
    <source>
        <dbReference type="Proteomes" id="UP001194580"/>
    </source>
</evidence>
<proteinExistence type="predicted"/>
<gene>
    <name evidence="2" type="ORF">BGZ95_004427</name>
</gene>
<protein>
    <submittedName>
        <fullName evidence="2">Uncharacterized protein</fullName>
    </submittedName>
</protein>
<dbReference type="AlphaFoldDB" id="A0AAD4DHT3"/>